<dbReference type="AlphaFoldDB" id="F4L0U1"/>
<evidence type="ECO:0008006" key="4">
    <source>
        <dbReference type="Google" id="ProtNLM"/>
    </source>
</evidence>
<dbReference type="Proteomes" id="UP000008461">
    <property type="component" value="Chromosome"/>
</dbReference>
<keyword evidence="3" id="KW-1185">Reference proteome</keyword>
<keyword evidence="1" id="KW-0732">Signal</keyword>
<sequence>MKWISLLALILMGQSILCAQNTKSMAPTIQNQDLPYREIPDYPETYAAEHVVARMVDGLGFRFYWATEGLRQEDLAFRPTPEARSSEETIDHILGLSTILLNSLKNQPNVRSGEETSPLSFEVKRKKTLETLKEASDLLKQADTKLKESTIVFQNGTAKTEFPFWNMLNGPLADALWHVGQVVSFRRSSGNPFNGKASVLTGKVRE</sequence>
<dbReference type="InterPro" id="IPR034660">
    <property type="entry name" value="DinB/YfiT-like"/>
</dbReference>
<proteinExistence type="predicted"/>
<dbReference type="EMBL" id="CP002691">
    <property type="protein sequence ID" value="AEE50545.1"/>
    <property type="molecule type" value="Genomic_DNA"/>
</dbReference>
<dbReference type="SUPFAM" id="SSF109854">
    <property type="entry name" value="DinB/YfiT-like putative metalloenzymes"/>
    <property type="match status" value="1"/>
</dbReference>
<evidence type="ECO:0000313" key="2">
    <source>
        <dbReference type="EMBL" id="AEE50545.1"/>
    </source>
</evidence>
<protein>
    <recommendedName>
        <fullName evidence="4">DinB-like domain-containing protein</fullName>
    </recommendedName>
</protein>
<name>F4L0U1_HALH1</name>
<dbReference type="Gene3D" id="1.20.120.450">
    <property type="entry name" value="dinb family like domain"/>
    <property type="match status" value="1"/>
</dbReference>
<feature type="chain" id="PRO_5003310526" description="DinB-like domain-containing protein" evidence="1">
    <location>
        <begin position="20"/>
        <end position="206"/>
    </location>
</feature>
<evidence type="ECO:0000256" key="1">
    <source>
        <dbReference type="SAM" id="SignalP"/>
    </source>
</evidence>
<organism evidence="2 3">
    <name type="scientific">Haliscomenobacter hydrossis (strain ATCC 27775 / DSM 1100 / LMG 10767 / O)</name>
    <dbReference type="NCBI Taxonomy" id="760192"/>
    <lineage>
        <taxon>Bacteria</taxon>
        <taxon>Pseudomonadati</taxon>
        <taxon>Bacteroidota</taxon>
        <taxon>Saprospiria</taxon>
        <taxon>Saprospirales</taxon>
        <taxon>Haliscomenobacteraceae</taxon>
        <taxon>Haliscomenobacter</taxon>
    </lineage>
</organism>
<dbReference type="HOGENOM" id="CLU_1401108_0_0_10"/>
<dbReference type="STRING" id="760192.Halhy_2677"/>
<dbReference type="OrthoDB" id="837585at2"/>
<dbReference type="KEGG" id="hhy:Halhy_2677"/>
<dbReference type="eggNOG" id="COG2318">
    <property type="taxonomic scope" value="Bacteria"/>
</dbReference>
<accession>F4L0U1</accession>
<reference key="2">
    <citation type="submission" date="2011-04" db="EMBL/GenBank/DDBJ databases">
        <title>Complete sequence of chromosome of Haliscomenobacter hydrossis DSM 1100.</title>
        <authorList>
            <consortium name="US DOE Joint Genome Institute (JGI-PGF)"/>
            <person name="Lucas S."/>
            <person name="Han J."/>
            <person name="Lapidus A."/>
            <person name="Bruce D."/>
            <person name="Goodwin L."/>
            <person name="Pitluck S."/>
            <person name="Peters L."/>
            <person name="Kyrpides N."/>
            <person name="Mavromatis K."/>
            <person name="Ivanova N."/>
            <person name="Ovchinnikova G."/>
            <person name="Pagani I."/>
            <person name="Daligault H."/>
            <person name="Detter J.C."/>
            <person name="Han C."/>
            <person name="Land M."/>
            <person name="Hauser L."/>
            <person name="Markowitz V."/>
            <person name="Cheng J.-F."/>
            <person name="Hugenholtz P."/>
            <person name="Woyke T."/>
            <person name="Wu D."/>
            <person name="Verbarg S."/>
            <person name="Frueling A."/>
            <person name="Brambilla E."/>
            <person name="Klenk H.-P."/>
            <person name="Eisen J.A."/>
        </authorList>
    </citation>
    <scope>NUCLEOTIDE SEQUENCE</scope>
    <source>
        <strain>DSM 1100</strain>
    </source>
</reference>
<feature type="signal peptide" evidence="1">
    <location>
        <begin position="1"/>
        <end position="19"/>
    </location>
</feature>
<gene>
    <name evidence="2" type="ordered locus">Halhy_2677</name>
</gene>
<evidence type="ECO:0000313" key="3">
    <source>
        <dbReference type="Proteomes" id="UP000008461"/>
    </source>
</evidence>
<reference evidence="2 3" key="1">
    <citation type="journal article" date="2011" name="Stand. Genomic Sci.">
        <title>Complete genome sequence of Haliscomenobacter hydrossis type strain (O).</title>
        <authorList>
            <consortium name="US DOE Joint Genome Institute (JGI-PGF)"/>
            <person name="Daligault H."/>
            <person name="Lapidus A."/>
            <person name="Zeytun A."/>
            <person name="Nolan M."/>
            <person name="Lucas S."/>
            <person name="Del Rio T.G."/>
            <person name="Tice H."/>
            <person name="Cheng J.F."/>
            <person name="Tapia R."/>
            <person name="Han C."/>
            <person name="Goodwin L."/>
            <person name="Pitluck S."/>
            <person name="Liolios K."/>
            <person name="Pagani I."/>
            <person name="Ivanova N."/>
            <person name="Huntemann M."/>
            <person name="Mavromatis K."/>
            <person name="Mikhailova N."/>
            <person name="Pati A."/>
            <person name="Chen A."/>
            <person name="Palaniappan K."/>
            <person name="Land M."/>
            <person name="Hauser L."/>
            <person name="Brambilla E.M."/>
            <person name="Rohde M."/>
            <person name="Verbarg S."/>
            <person name="Goker M."/>
            <person name="Bristow J."/>
            <person name="Eisen J.A."/>
            <person name="Markowitz V."/>
            <person name="Hugenholtz P."/>
            <person name="Kyrpides N.C."/>
            <person name="Klenk H.P."/>
            <person name="Woyke T."/>
        </authorList>
    </citation>
    <scope>NUCLEOTIDE SEQUENCE [LARGE SCALE GENOMIC DNA]</scope>
    <source>
        <strain evidence="3">ATCC 27775 / DSM 1100 / LMG 10767 / O</strain>
    </source>
</reference>
<dbReference type="RefSeq" id="WP_013765093.1">
    <property type="nucleotide sequence ID" value="NC_015510.1"/>
</dbReference>